<evidence type="ECO:0000259" key="2">
    <source>
        <dbReference type="Pfam" id="PF01757"/>
    </source>
</evidence>
<dbReference type="GO" id="GO:0009103">
    <property type="term" value="P:lipopolysaccharide biosynthetic process"/>
    <property type="evidence" value="ECO:0007669"/>
    <property type="project" value="TreeGrafter"/>
</dbReference>
<protein>
    <submittedName>
        <fullName evidence="3">Acyltransferase</fullName>
    </submittedName>
</protein>
<dbReference type="PANTHER" id="PTHR23028:SF53">
    <property type="entry name" value="ACYL_TRANSF_3 DOMAIN-CONTAINING PROTEIN"/>
    <property type="match status" value="1"/>
</dbReference>
<feature type="transmembrane region" description="Helical" evidence="1">
    <location>
        <begin position="140"/>
        <end position="162"/>
    </location>
</feature>
<proteinExistence type="predicted"/>
<keyword evidence="3" id="KW-0012">Acyltransferase</keyword>
<name>A0A8E6EWH6_9BACT</name>
<dbReference type="KEGG" id="tsph:KIH39_07810"/>
<evidence type="ECO:0000313" key="3">
    <source>
        <dbReference type="EMBL" id="QVL33802.1"/>
    </source>
</evidence>
<dbReference type="InterPro" id="IPR050879">
    <property type="entry name" value="Acyltransferase_3"/>
</dbReference>
<feature type="domain" description="Acyltransferase 3" evidence="2">
    <location>
        <begin position="17"/>
        <end position="341"/>
    </location>
</feature>
<dbReference type="PANTHER" id="PTHR23028">
    <property type="entry name" value="ACETYLTRANSFERASE"/>
    <property type="match status" value="1"/>
</dbReference>
<keyword evidence="4" id="KW-1185">Reference proteome</keyword>
<organism evidence="3 4">
    <name type="scientific">Telmatocola sphagniphila</name>
    <dbReference type="NCBI Taxonomy" id="1123043"/>
    <lineage>
        <taxon>Bacteria</taxon>
        <taxon>Pseudomonadati</taxon>
        <taxon>Planctomycetota</taxon>
        <taxon>Planctomycetia</taxon>
        <taxon>Gemmatales</taxon>
        <taxon>Gemmataceae</taxon>
    </lineage>
</organism>
<dbReference type="GO" id="GO:0016020">
    <property type="term" value="C:membrane"/>
    <property type="evidence" value="ECO:0007669"/>
    <property type="project" value="TreeGrafter"/>
</dbReference>
<keyword evidence="1" id="KW-0472">Membrane</keyword>
<feature type="transmembrane region" description="Helical" evidence="1">
    <location>
        <begin position="94"/>
        <end position="114"/>
    </location>
</feature>
<feature type="transmembrane region" description="Helical" evidence="1">
    <location>
        <begin position="50"/>
        <end position="73"/>
    </location>
</feature>
<evidence type="ECO:0000256" key="1">
    <source>
        <dbReference type="SAM" id="Phobius"/>
    </source>
</evidence>
<dbReference type="GO" id="GO:0016747">
    <property type="term" value="F:acyltransferase activity, transferring groups other than amino-acyl groups"/>
    <property type="evidence" value="ECO:0007669"/>
    <property type="project" value="InterPro"/>
</dbReference>
<feature type="transmembrane region" description="Helical" evidence="1">
    <location>
        <begin position="169"/>
        <end position="189"/>
    </location>
</feature>
<reference evidence="3" key="1">
    <citation type="submission" date="2021-05" db="EMBL/GenBank/DDBJ databases">
        <title>Complete genome sequence of the cellulolytic planctomycete Telmatocola sphagniphila SP2T and characterization of the first cellulase from planctomycetes.</title>
        <authorList>
            <person name="Rakitin A.L."/>
            <person name="Beletsky A.V."/>
            <person name="Naumoff D.G."/>
            <person name="Kulichevskaya I.S."/>
            <person name="Mardanov A.V."/>
            <person name="Ravin N.V."/>
            <person name="Dedysh S.N."/>
        </authorList>
    </citation>
    <scope>NUCLEOTIDE SEQUENCE</scope>
    <source>
        <strain evidence="3">SP2T</strain>
    </source>
</reference>
<gene>
    <name evidence="3" type="ORF">KIH39_07810</name>
</gene>
<accession>A0A8E6EWH6</accession>
<keyword evidence="1" id="KW-0812">Transmembrane</keyword>
<feature type="transmembrane region" description="Helical" evidence="1">
    <location>
        <begin position="259"/>
        <end position="278"/>
    </location>
</feature>
<dbReference type="Pfam" id="PF01757">
    <property type="entry name" value="Acyl_transf_3"/>
    <property type="match status" value="1"/>
</dbReference>
<feature type="transmembrane region" description="Helical" evidence="1">
    <location>
        <begin position="285"/>
        <end position="304"/>
    </location>
</feature>
<dbReference type="InterPro" id="IPR002656">
    <property type="entry name" value="Acyl_transf_3_dom"/>
</dbReference>
<sequence>MKKDDDDPAPSKEKHFPGLDGIRGLAIGLVLFSHSVIYDQFTGLRSYGLLSGHSGVSIFFVLSGYLITMLMLLEEGKTGRVSLRLFYIRRSLRLFPALWIYLGTICIIWIGGALPHHPWHSFISSLFYFRNLVGQGHETAHLWSLSIEEQFYVFWPLLFILLKRRNKTRLIIVCGLILLITLWRVYAATAGLASDGALYIRSDFRFDSPLYGCMLAMAQRVWPISFNALISSNRTRSILEATGLLGLTLWIGFKLASFTYPGLDTSIVSILSLLLVLSQLKSSEAFSLLSLNSLVCMGKISYGLYLWQQLFNGTLTGGFENIRIFPFGLIATFFVAALSYWLLEKPILGLKDRLYHKN</sequence>
<keyword evidence="1" id="KW-1133">Transmembrane helix</keyword>
<dbReference type="AlphaFoldDB" id="A0A8E6EWH6"/>
<dbReference type="Proteomes" id="UP000676194">
    <property type="component" value="Chromosome"/>
</dbReference>
<keyword evidence="3" id="KW-0808">Transferase</keyword>
<feature type="transmembrane region" description="Helical" evidence="1">
    <location>
        <begin position="324"/>
        <end position="343"/>
    </location>
</feature>
<evidence type="ECO:0000313" key="4">
    <source>
        <dbReference type="Proteomes" id="UP000676194"/>
    </source>
</evidence>
<dbReference type="EMBL" id="CP074694">
    <property type="protein sequence ID" value="QVL33802.1"/>
    <property type="molecule type" value="Genomic_DNA"/>
</dbReference>
<dbReference type="RefSeq" id="WP_213498784.1">
    <property type="nucleotide sequence ID" value="NZ_CP074694.1"/>
</dbReference>
<feature type="transmembrane region" description="Helical" evidence="1">
    <location>
        <begin position="21"/>
        <end position="38"/>
    </location>
</feature>